<evidence type="ECO:0000313" key="2">
    <source>
        <dbReference type="Proteomes" id="UP001732700"/>
    </source>
</evidence>
<evidence type="ECO:0000313" key="1">
    <source>
        <dbReference type="EnsemblPlants" id="AVESA.00010b.r2.3CG0511910.1.CDS.1"/>
    </source>
</evidence>
<reference evidence="1" key="2">
    <citation type="submission" date="2025-09" db="UniProtKB">
        <authorList>
            <consortium name="EnsemblPlants"/>
        </authorList>
    </citation>
    <scope>IDENTIFICATION</scope>
</reference>
<dbReference type="Proteomes" id="UP001732700">
    <property type="component" value="Chromosome 3C"/>
</dbReference>
<protein>
    <submittedName>
        <fullName evidence="1">Uncharacterized protein</fullName>
    </submittedName>
</protein>
<dbReference type="EnsemblPlants" id="AVESA.00010b.r2.3CG0511910.1">
    <property type="protein sequence ID" value="AVESA.00010b.r2.3CG0511910.1.CDS.1"/>
    <property type="gene ID" value="AVESA.00010b.r2.3CG0511910"/>
</dbReference>
<keyword evidence="2" id="KW-1185">Reference proteome</keyword>
<accession>A0ACD5VX47</accession>
<name>A0ACD5VX47_AVESA</name>
<reference evidence="1" key="1">
    <citation type="submission" date="2021-05" db="EMBL/GenBank/DDBJ databases">
        <authorList>
            <person name="Scholz U."/>
            <person name="Mascher M."/>
            <person name="Fiebig A."/>
        </authorList>
    </citation>
    <scope>NUCLEOTIDE SEQUENCE [LARGE SCALE GENOMIC DNA]</scope>
</reference>
<proteinExistence type="predicted"/>
<sequence length="373" mass="41583">MPPPAQPDHEQPQPRDETPPIHRLLELIKSDPDPASALSHLERLVSTWPAYTPPQPLLFHLLRRLATSSPSRLPRLLGLLPQLRHRPRFSESAALVVLSAFSRALMPDAALAAFRRLSAFLGCNPGIRSHNALLDALVRARRFSDADAFFASLSHGAFGRRIAPNLQTYNIILRSLCSRGDLDRALTLFDSLRRRGVAPDRVTYSTLMSGLVKQNRVDNALYLLDEMPSYEVQPDTVCYNAVLGGCFKNGESEKAMRVWEQLVRDPGASPNLATYNVMLDGLCKLGRFKEVGEVWERMVANNHQGDMITHGILIHGLCRSGDVDGAARVYTEMIKTGLVPDSAIYNSLIKGFCQAGRVVEAWKFWDYQCVWGP</sequence>
<organism evidence="1 2">
    <name type="scientific">Avena sativa</name>
    <name type="common">Oat</name>
    <dbReference type="NCBI Taxonomy" id="4498"/>
    <lineage>
        <taxon>Eukaryota</taxon>
        <taxon>Viridiplantae</taxon>
        <taxon>Streptophyta</taxon>
        <taxon>Embryophyta</taxon>
        <taxon>Tracheophyta</taxon>
        <taxon>Spermatophyta</taxon>
        <taxon>Magnoliopsida</taxon>
        <taxon>Liliopsida</taxon>
        <taxon>Poales</taxon>
        <taxon>Poaceae</taxon>
        <taxon>BOP clade</taxon>
        <taxon>Pooideae</taxon>
        <taxon>Poodae</taxon>
        <taxon>Poeae</taxon>
        <taxon>Poeae Chloroplast Group 1 (Aveneae type)</taxon>
        <taxon>Aveninae</taxon>
        <taxon>Avena</taxon>
    </lineage>
</organism>